<evidence type="ECO:0000313" key="2">
    <source>
        <dbReference type="EMBL" id="CAL6001254.1"/>
    </source>
</evidence>
<gene>
    <name evidence="2" type="ORF">HINF_LOCUS17352</name>
    <name evidence="1" type="ORF">HINF_LOCUS64016</name>
</gene>
<evidence type="ECO:0000313" key="1">
    <source>
        <dbReference type="EMBL" id="CAI9976371.1"/>
    </source>
</evidence>
<comment type="caution">
    <text evidence="1">The sequence shown here is derived from an EMBL/GenBank/DDBJ whole genome shotgun (WGS) entry which is preliminary data.</text>
</comment>
<accession>A0AA86RKP3</accession>
<reference evidence="2 3" key="2">
    <citation type="submission" date="2024-07" db="EMBL/GenBank/DDBJ databases">
        <authorList>
            <person name="Akdeniz Z."/>
        </authorList>
    </citation>
    <scope>NUCLEOTIDE SEQUENCE [LARGE SCALE GENOMIC DNA]</scope>
</reference>
<dbReference type="EMBL" id="CATOUU010001173">
    <property type="protein sequence ID" value="CAI9976371.1"/>
    <property type="molecule type" value="Genomic_DNA"/>
</dbReference>
<dbReference type="EMBL" id="CAXDID020000043">
    <property type="protein sequence ID" value="CAL6001254.1"/>
    <property type="molecule type" value="Genomic_DNA"/>
</dbReference>
<dbReference type="AlphaFoldDB" id="A0AA86RKP3"/>
<keyword evidence="3" id="KW-1185">Reference proteome</keyword>
<dbReference type="Proteomes" id="UP001642409">
    <property type="component" value="Unassembled WGS sequence"/>
</dbReference>
<proteinExistence type="predicted"/>
<dbReference type="Gene3D" id="2.160.20.110">
    <property type="match status" value="1"/>
</dbReference>
<name>A0AA86RKP3_9EUKA</name>
<reference evidence="1" key="1">
    <citation type="submission" date="2023-06" db="EMBL/GenBank/DDBJ databases">
        <authorList>
            <person name="Kurt Z."/>
        </authorList>
    </citation>
    <scope>NUCLEOTIDE SEQUENCE</scope>
</reference>
<organism evidence="1">
    <name type="scientific">Hexamita inflata</name>
    <dbReference type="NCBI Taxonomy" id="28002"/>
    <lineage>
        <taxon>Eukaryota</taxon>
        <taxon>Metamonada</taxon>
        <taxon>Diplomonadida</taxon>
        <taxon>Hexamitidae</taxon>
        <taxon>Hexamitinae</taxon>
        <taxon>Hexamita</taxon>
    </lineage>
</organism>
<evidence type="ECO:0000313" key="3">
    <source>
        <dbReference type="Proteomes" id="UP001642409"/>
    </source>
</evidence>
<protein>
    <submittedName>
        <fullName evidence="1">Uncharacterized protein</fullName>
    </submittedName>
</protein>
<sequence length="1143" mass="124384">MACQNNMLLNGYQYNYCQKVNSLNNMRSQKHINLLKKADSAQLFMHTDLTKDTVMDLYLSHYNVNAFSLFGTNPGTQVIMDSQISISLSFEVYQGGMICVVCDVQISNCTLVFVAIGKYVSGILIEAKETVTVKDTSIQYRVTSQHSSGLVNLLNSSSVVIQIQDCTLTGSNLQDSAQSGYIAASVLKPLVIRISRFAVCVDGIQRIGGLEAAATFEGTESLRCDVCGVQKMVYGLCAEALENGKLVGGIIKCEHPFQFVLDKCQCISGYLLNNSVCIDIIQVLTLIAFQSFNQNDLNQLMNRISIIEQNNYKLNDKIVNNIQLSSVQIINAQQTLIQFNNYNFSAVNIEIHRQIQLLDEQIQLNMTQINQYNIQQYNQLQQFIQENVTELDLKIFRNFSSITIQNVNELKQQIYQLVSNISCTDKIGFALIKKDSSYICQQIQCSIQGQQAINGICQCIYANSIIIDNQCTCQAPLIKAGTACTCPENSEFINGTCICIINDQTMINGICTCKTTGAFLKSGECTCGIDALNISNTCRCPDNSVLSNGVCTCCIAEQTLQTGVCKCPIGKSLINGICQSIQEIQIQVDLFTCSQTIAISSYTITHITHSIASPSSYSNGYVFDSTTIIINAFIDIQNNAFTSPSKPIFQNQNQITNLKVQISTQLTNGGQIMTRSTTSITMNYVTITSKDATQITVTTGQLNIIQPGSTNANINNLLVNLNFAQSQGNITLIGTISGTMTITAYEVLGTYQSSQAVAMVGLIVKITVTSPNTTVTINQLCFKPTVFNIGNCSSYLFGSIVSSTVTLTNIMLIIGQSTQQQILTSIGTSIGTQDLEFQFGGLVNNLDSSKITVKTLISDCYQQIGTDYVQQSGILVGFVTSSSTLTSVQFSEACLQQKLVSVPKEFQLIALICIIDGNSSFKNVNMQFTVSGAYFKQLSMIGLQSVFSKYSEMINIQSQLQIVLQSSDIGTCQTIGALFGEQNGLNCSVQNATVDMNVSAKIEVGGFIGRMISSNLSIINSFSTANISLDSNFAGGMVGQQSSANTFVSNSVVQNSLIKGSYRIAGFIGFCKSDTNINIVSSTITKTKIIGAQNYIAVLVISEAADQSLIRYTISGSKSTLTQINGVSRDCSSLKNTWTESQC</sequence>